<dbReference type="EC" id="2.5.1.78" evidence="3 7"/>
<dbReference type="Pfam" id="PF00885">
    <property type="entry name" value="DMRL_synthase"/>
    <property type="match status" value="1"/>
</dbReference>
<gene>
    <name evidence="9" type="ORF">JM16_000447</name>
</gene>
<evidence type="ECO:0000256" key="6">
    <source>
        <dbReference type="ARBA" id="ARBA00048785"/>
    </source>
</evidence>
<evidence type="ECO:0000256" key="5">
    <source>
        <dbReference type="ARBA" id="ARBA00022679"/>
    </source>
</evidence>
<comment type="pathway">
    <text evidence="1 7">Cofactor biosynthesis; riboflavin biosynthesis; riboflavin from 2-hydroxy-3-oxobutyl phosphate and 5-amino-6-(D-ribitylamino)uracil: step 1/2.</text>
</comment>
<evidence type="ECO:0000256" key="2">
    <source>
        <dbReference type="ARBA" id="ARBA00007424"/>
    </source>
</evidence>
<keyword evidence="5 7" id="KW-0808">Transferase</keyword>
<dbReference type="SUPFAM" id="SSF52121">
    <property type="entry name" value="Lumazine synthase"/>
    <property type="match status" value="1"/>
</dbReference>
<dbReference type="GO" id="GO:0009349">
    <property type="term" value="C:riboflavin synthase complex"/>
    <property type="evidence" value="ECO:0007669"/>
    <property type="project" value="UniProtKB-UniRule"/>
</dbReference>
<accession>A0A8T0M988</accession>
<dbReference type="EMBL" id="JPWV03000005">
    <property type="protein sequence ID" value="KAG2532246.1"/>
    <property type="molecule type" value="Genomic_DNA"/>
</dbReference>
<dbReference type="InterPro" id="IPR036467">
    <property type="entry name" value="LS/RS_sf"/>
</dbReference>
<evidence type="ECO:0000256" key="3">
    <source>
        <dbReference type="ARBA" id="ARBA00012664"/>
    </source>
</evidence>
<dbReference type="Proteomes" id="UP000785171">
    <property type="component" value="Unassembled WGS sequence"/>
</dbReference>
<evidence type="ECO:0000256" key="7">
    <source>
        <dbReference type="RuleBase" id="RU003795"/>
    </source>
</evidence>
<dbReference type="PANTHER" id="PTHR21058">
    <property type="entry name" value="6,7-DIMETHYL-8-RIBITYLLUMAZINE SYNTHASE DMRL SYNTHASE LUMAZINE SYNTHASE"/>
    <property type="match status" value="1"/>
</dbReference>
<dbReference type="CDD" id="cd09209">
    <property type="entry name" value="Lumazine_synthase-I"/>
    <property type="match status" value="1"/>
</dbReference>
<organism evidence="9 10">
    <name type="scientific">Phytophthora kernoviae</name>
    <dbReference type="NCBI Taxonomy" id="325452"/>
    <lineage>
        <taxon>Eukaryota</taxon>
        <taxon>Sar</taxon>
        <taxon>Stramenopiles</taxon>
        <taxon>Oomycota</taxon>
        <taxon>Peronosporomycetes</taxon>
        <taxon>Peronosporales</taxon>
        <taxon>Peronosporaceae</taxon>
        <taxon>Phytophthora</taxon>
    </lineage>
</organism>
<comment type="catalytic activity">
    <reaction evidence="6 7">
        <text>(2S)-2-hydroxy-3-oxobutyl phosphate + 5-amino-6-(D-ribitylamino)uracil = 6,7-dimethyl-8-(1-D-ribityl)lumazine + phosphate + 2 H2O + H(+)</text>
        <dbReference type="Rhea" id="RHEA:26152"/>
        <dbReference type="ChEBI" id="CHEBI:15377"/>
        <dbReference type="ChEBI" id="CHEBI:15378"/>
        <dbReference type="ChEBI" id="CHEBI:15934"/>
        <dbReference type="ChEBI" id="CHEBI:43474"/>
        <dbReference type="ChEBI" id="CHEBI:58201"/>
        <dbReference type="ChEBI" id="CHEBI:58830"/>
        <dbReference type="EC" id="2.5.1.78"/>
    </reaction>
</comment>
<evidence type="ECO:0000256" key="4">
    <source>
        <dbReference type="ARBA" id="ARBA00022619"/>
    </source>
</evidence>
<dbReference type="HAMAP" id="MF_00178">
    <property type="entry name" value="Lumazine_synth"/>
    <property type="match status" value="1"/>
</dbReference>
<comment type="similarity">
    <text evidence="2 7">Belongs to the DMRL synthase family.</text>
</comment>
<protein>
    <recommendedName>
        <fullName evidence="3 7">6,7-dimethyl-8-ribityllumazine synthase</fullName>
        <shortName evidence="7">DMRL synthase</shortName>
        <ecNumber evidence="3 7">2.5.1.78</ecNumber>
    </recommendedName>
</protein>
<dbReference type="GO" id="GO:0000906">
    <property type="term" value="F:6,7-dimethyl-8-ribityllumazine synthase activity"/>
    <property type="evidence" value="ECO:0007669"/>
    <property type="project" value="UniProtKB-EC"/>
</dbReference>
<evidence type="ECO:0000256" key="1">
    <source>
        <dbReference type="ARBA" id="ARBA00004917"/>
    </source>
</evidence>
<reference evidence="9" key="2">
    <citation type="submission" date="2020-06" db="EMBL/GenBank/DDBJ databases">
        <authorList>
            <person name="Studholme D.J."/>
        </authorList>
    </citation>
    <scope>NUCLEOTIDE SEQUENCE</scope>
    <source>
        <strain evidence="9">NZFS 2646</strain>
    </source>
</reference>
<dbReference type="InterPro" id="IPR002180">
    <property type="entry name" value="LS/RS"/>
</dbReference>
<dbReference type="GO" id="GO:0009231">
    <property type="term" value="P:riboflavin biosynthetic process"/>
    <property type="evidence" value="ECO:0007669"/>
    <property type="project" value="UniProtKB-KW"/>
</dbReference>
<dbReference type="AlphaFoldDB" id="A0A8T0M988"/>
<feature type="region of interest" description="Disordered" evidence="8">
    <location>
        <begin position="1"/>
        <end position="52"/>
    </location>
</feature>
<reference evidence="9" key="1">
    <citation type="journal article" date="2015" name="Genom Data">
        <title>Genome sequences of six Phytophthora species associated with forests in New Zealand.</title>
        <authorList>
            <person name="Studholme D.J."/>
            <person name="McDougal R.L."/>
            <person name="Sambles C."/>
            <person name="Hansen E."/>
            <person name="Hardy G."/>
            <person name="Grant M."/>
            <person name="Ganley R.J."/>
            <person name="Williams N.M."/>
        </authorList>
    </citation>
    <scope>NUCLEOTIDE SEQUENCE</scope>
    <source>
        <strain evidence="9">NZFS 2646</strain>
    </source>
</reference>
<proteinExistence type="inferred from homology"/>
<keyword evidence="4 7" id="KW-0686">Riboflavin biosynthesis</keyword>
<dbReference type="InterPro" id="IPR034964">
    <property type="entry name" value="LS"/>
</dbReference>
<dbReference type="PANTHER" id="PTHR21058:SF0">
    <property type="entry name" value="6,7-DIMETHYL-8-RIBITYLLUMAZINE SYNTHASE"/>
    <property type="match status" value="1"/>
</dbReference>
<comment type="function">
    <text evidence="7">Catalyzes the formation of 6,7-dimethyl-8-ribityllumazine by condensation of 5-amino-6-(D-ribitylamino)uracil with 3,4-dihydroxy-2-butanone 4-phosphate. This is the penultimate step in the biosynthesis of riboflavin.</text>
</comment>
<comment type="caution">
    <text evidence="9">The sequence shown here is derived from an EMBL/GenBank/DDBJ whole genome shotgun (WGS) entry which is preliminary data.</text>
</comment>
<dbReference type="Gene3D" id="3.40.50.960">
    <property type="entry name" value="Lumazine/riboflavin synthase"/>
    <property type="match status" value="1"/>
</dbReference>
<evidence type="ECO:0000256" key="8">
    <source>
        <dbReference type="SAM" id="MobiDB-lite"/>
    </source>
</evidence>
<evidence type="ECO:0000313" key="10">
    <source>
        <dbReference type="Proteomes" id="UP000785171"/>
    </source>
</evidence>
<sequence>MAPPTVKDTTTLKHTVKGDRPESASHGYHSGHHGEGKTEVLHSRDEHSRVTESNKLDVKDLRVTIIASRWYEKEIRLLVEACSEELLSKGVAANNLHLFEVSGAFELPYAAARMVHCKDTSHRPDAVICIGCIVKDATLMCGTMSKAVANGIMKLNVTSDVPVIYGVLCCESESQVHTCSIERVNSGNSGEKRTYGASWAQSALEMAHLKRCASAKKAEHCHCSRCTMRGGGPGGMRTSVFILLW</sequence>
<feature type="compositionally biased region" description="Basic and acidic residues" evidence="8">
    <location>
        <begin position="32"/>
        <end position="52"/>
    </location>
</feature>
<dbReference type="NCBIfam" id="TIGR00114">
    <property type="entry name" value="lumazine-synth"/>
    <property type="match status" value="1"/>
</dbReference>
<name>A0A8T0M988_9STRA</name>
<evidence type="ECO:0000313" key="9">
    <source>
        <dbReference type="EMBL" id="KAG2532246.1"/>
    </source>
</evidence>